<organism evidence="6 7">
    <name type="scientific">Calycomorphotria hydatis</name>
    <dbReference type="NCBI Taxonomy" id="2528027"/>
    <lineage>
        <taxon>Bacteria</taxon>
        <taxon>Pseudomonadati</taxon>
        <taxon>Planctomycetota</taxon>
        <taxon>Planctomycetia</taxon>
        <taxon>Planctomycetales</taxon>
        <taxon>Planctomycetaceae</taxon>
        <taxon>Calycomorphotria</taxon>
    </lineage>
</organism>
<dbReference type="InterPro" id="IPR014284">
    <property type="entry name" value="RNA_pol_sigma-70_dom"/>
</dbReference>
<keyword evidence="4" id="KW-0804">Transcription</keyword>
<dbReference type="InterPro" id="IPR007627">
    <property type="entry name" value="RNA_pol_sigma70_r2"/>
</dbReference>
<dbReference type="Gene3D" id="1.10.10.10">
    <property type="entry name" value="Winged helix-like DNA-binding domain superfamily/Winged helix DNA-binding domain"/>
    <property type="match status" value="1"/>
</dbReference>
<dbReference type="PANTHER" id="PTHR43133">
    <property type="entry name" value="RNA POLYMERASE ECF-TYPE SIGMA FACTO"/>
    <property type="match status" value="1"/>
</dbReference>
<protein>
    <submittedName>
        <fullName evidence="6">RNA polymerase factor sigma-70</fullName>
    </submittedName>
</protein>
<name>A0A517T9X4_9PLAN</name>
<proteinExistence type="inferred from homology"/>
<feature type="domain" description="RNA polymerase sigma-70 region 2" evidence="5">
    <location>
        <begin position="20"/>
        <end position="86"/>
    </location>
</feature>
<dbReference type="Proteomes" id="UP000319976">
    <property type="component" value="Chromosome"/>
</dbReference>
<evidence type="ECO:0000259" key="5">
    <source>
        <dbReference type="Pfam" id="PF04542"/>
    </source>
</evidence>
<dbReference type="SUPFAM" id="SSF88946">
    <property type="entry name" value="Sigma2 domain of RNA polymerase sigma factors"/>
    <property type="match status" value="1"/>
</dbReference>
<dbReference type="InterPro" id="IPR036388">
    <property type="entry name" value="WH-like_DNA-bd_sf"/>
</dbReference>
<keyword evidence="7" id="KW-1185">Reference proteome</keyword>
<dbReference type="NCBIfam" id="TIGR02937">
    <property type="entry name" value="sigma70-ECF"/>
    <property type="match status" value="1"/>
</dbReference>
<dbReference type="OrthoDB" id="6383365at2"/>
<evidence type="ECO:0000256" key="4">
    <source>
        <dbReference type="ARBA" id="ARBA00023163"/>
    </source>
</evidence>
<dbReference type="GO" id="GO:0006352">
    <property type="term" value="P:DNA-templated transcription initiation"/>
    <property type="evidence" value="ECO:0007669"/>
    <property type="project" value="InterPro"/>
</dbReference>
<dbReference type="GO" id="GO:0016987">
    <property type="term" value="F:sigma factor activity"/>
    <property type="evidence" value="ECO:0007669"/>
    <property type="project" value="UniProtKB-KW"/>
</dbReference>
<dbReference type="Pfam" id="PF04542">
    <property type="entry name" value="Sigma70_r2"/>
    <property type="match status" value="1"/>
</dbReference>
<accession>A0A517T9X4</accession>
<dbReference type="EMBL" id="CP036316">
    <property type="protein sequence ID" value="QDT65174.1"/>
    <property type="molecule type" value="Genomic_DNA"/>
</dbReference>
<dbReference type="SUPFAM" id="SSF88659">
    <property type="entry name" value="Sigma3 and sigma4 domains of RNA polymerase sigma factors"/>
    <property type="match status" value="1"/>
</dbReference>
<gene>
    <name evidence="6" type="ORF">V22_24210</name>
</gene>
<keyword evidence="3" id="KW-0731">Sigma factor</keyword>
<dbReference type="InterPro" id="IPR014331">
    <property type="entry name" value="RNA_pol_sigma70_ECF_RHOBA"/>
</dbReference>
<evidence type="ECO:0000256" key="2">
    <source>
        <dbReference type="ARBA" id="ARBA00023015"/>
    </source>
</evidence>
<dbReference type="NCBIfam" id="TIGR02989">
    <property type="entry name" value="Sig-70_gvs1"/>
    <property type="match status" value="1"/>
</dbReference>
<dbReference type="InterPro" id="IPR013324">
    <property type="entry name" value="RNA_pol_sigma_r3/r4-like"/>
</dbReference>
<dbReference type="InterPro" id="IPR039425">
    <property type="entry name" value="RNA_pol_sigma-70-like"/>
</dbReference>
<reference evidence="6 7" key="1">
    <citation type="submission" date="2019-02" db="EMBL/GenBank/DDBJ databases">
        <title>Deep-cultivation of Planctomycetes and their phenomic and genomic characterization uncovers novel biology.</title>
        <authorList>
            <person name="Wiegand S."/>
            <person name="Jogler M."/>
            <person name="Boedeker C."/>
            <person name="Pinto D."/>
            <person name="Vollmers J."/>
            <person name="Rivas-Marin E."/>
            <person name="Kohn T."/>
            <person name="Peeters S.H."/>
            <person name="Heuer A."/>
            <person name="Rast P."/>
            <person name="Oberbeckmann S."/>
            <person name="Bunk B."/>
            <person name="Jeske O."/>
            <person name="Meyerdierks A."/>
            <person name="Storesund J.E."/>
            <person name="Kallscheuer N."/>
            <person name="Luecker S."/>
            <person name="Lage O.M."/>
            <person name="Pohl T."/>
            <person name="Merkel B.J."/>
            <person name="Hornburger P."/>
            <person name="Mueller R.-W."/>
            <person name="Bruemmer F."/>
            <person name="Labrenz M."/>
            <person name="Spormann A.M."/>
            <person name="Op den Camp H."/>
            <person name="Overmann J."/>
            <person name="Amann R."/>
            <person name="Jetten M.S.M."/>
            <person name="Mascher T."/>
            <person name="Medema M.H."/>
            <person name="Devos D.P."/>
            <person name="Kaster A.-K."/>
            <person name="Ovreas L."/>
            <person name="Rohde M."/>
            <person name="Galperin M.Y."/>
            <person name="Jogler C."/>
        </authorList>
    </citation>
    <scope>NUCLEOTIDE SEQUENCE [LARGE SCALE GENOMIC DNA]</scope>
    <source>
        <strain evidence="6 7">V22</strain>
    </source>
</reference>
<dbReference type="Gene3D" id="1.10.1740.10">
    <property type="match status" value="1"/>
</dbReference>
<dbReference type="InterPro" id="IPR013325">
    <property type="entry name" value="RNA_pol_sigma_r2"/>
</dbReference>
<dbReference type="AlphaFoldDB" id="A0A517T9X4"/>
<evidence type="ECO:0000313" key="6">
    <source>
        <dbReference type="EMBL" id="QDT65174.1"/>
    </source>
</evidence>
<evidence type="ECO:0000313" key="7">
    <source>
        <dbReference type="Proteomes" id="UP000319976"/>
    </source>
</evidence>
<evidence type="ECO:0000256" key="3">
    <source>
        <dbReference type="ARBA" id="ARBA00023082"/>
    </source>
</evidence>
<keyword evidence="2" id="KW-0805">Transcription regulation</keyword>
<evidence type="ECO:0000256" key="1">
    <source>
        <dbReference type="ARBA" id="ARBA00010641"/>
    </source>
</evidence>
<dbReference type="RefSeq" id="WP_145262959.1">
    <property type="nucleotide sequence ID" value="NZ_CP036316.1"/>
</dbReference>
<dbReference type="PANTHER" id="PTHR43133:SF51">
    <property type="entry name" value="RNA POLYMERASE SIGMA FACTOR"/>
    <property type="match status" value="1"/>
</dbReference>
<comment type="similarity">
    <text evidence="1">Belongs to the sigma-70 factor family. ECF subfamily.</text>
</comment>
<dbReference type="KEGG" id="chya:V22_24210"/>
<sequence length="181" mass="20381">MGEENLEAHLARCLDLVQVQQQQMRGFLMAVLPSAADVEEVLQETTITIWEKIESFDEAGSANEFLAWAMQIARLKALEHLRKLKREGCPTLKHELLVQIAATSQQLEPELGRRRKALADCLELLPPIDRQLVARCYAVNASVAAVAEDLSRTATSVYRSLRRIRSVLTRCIEQKLVEEGT</sequence>